<comment type="similarity">
    <text evidence="8">Belongs to the binding-protein-dependent transport system permease family. LivHM subfamily.</text>
</comment>
<dbReference type="PANTHER" id="PTHR11795">
    <property type="entry name" value="BRANCHED-CHAIN AMINO ACID TRANSPORT SYSTEM PERMEASE PROTEIN LIVH"/>
    <property type="match status" value="1"/>
</dbReference>
<evidence type="ECO:0000256" key="5">
    <source>
        <dbReference type="ARBA" id="ARBA00022970"/>
    </source>
</evidence>
<name>A0ABU1FD01_9RHOB</name>
<comment type="subcellular location">
    <subcellularLocation>
        <location evidence="1">Cell membrane</location>
        <topology evidence="1">Multi-pass membrane protein</topology>
    </subcellularLocation>
</comment>
<keyword evidence="11" id="KW-1185">Reference proteome</keyword>
<feature type="transmembrane region" description="Helical" evidence="9">
    <location>
        <begin position="96"/>
        <end position="122"/>
    </location>
</feature>
<evidence type="ECO:0000256" key="8">
    <source>
        <dbReference type="ARBA" id="ARBA00037998"/>
    </source>
</evidence>
<feature type="transmembrane region" description="Helical" evidence="9">
    <location>
        <begin position="66"/>
        <end position="84"/>
    </location>
</feature>
<evidence type="ECO:0000256" key="2">
    <source>
        <dbReference type="ARBA" id="ARBA00022448"/>
    </source>
</evidence>
<dbReference type="PANTHER" id="PTHR11795:SF451">
    <property type="entry name" value="ABC TRANSPORTER PERMEASE PROTEIN"/>
    <property type="match status" value="1"/>
</dbReference>
<dbReference type="Proteomes" id="UP001247754">
    <property type="component" value="Unassembled WGS sequence"/>
</dbReference>
<evidence type="ECO:0000256" key="6">
    <source>
        <dbReference type="ARBA" id="ARBA00022989"/>
    </source>
</evidence>
<feature type="transmembrane region" description="Helical" evidence="9">
    <location>
        <begin position="214"/>
        <end position="233"/>
    </location>
</feature>
<feature type="transmembrane region" description="Helical" evidence="9">
    <location>
        <begin position="184"/>
        <end position="208"/>
    </location>
</feature>
<feature type="transmembrane region" description="Helical" evidence="9">
    <location>
        <begin position="6"/>
        <end position="31"/>
    </location>
</feature>
<feature type="transmembrane region" description="Helical" evidence="9">
    <location>
        <begin position="142"/>
        <end position="163"/>
    </location>
</feature>
<reference evidence="10 11" key="1">
    <citation type="submission" date="2023-09" db="EMBL/GenBank/DDBJ databases">
        <title>Xinfangfangia sedmenti sp. nov., isolated the sedment.</title>
        <authorList>
            <person name="Xu L."/>
        </authorList>
    </citation>
    <scope>NUCLEOTIDE SEQUENCE [LARGE SCALE GENOMIC DNA]</scope>
    <source>
        <strain evidence="10 11">LG-4</strain>
    </source>
</reference>
<keyword evidence="4 9" id="KW-0812">Transmembrane</keyword>
<evidence type="ECO:0000256" key="9">
    <source>
        <dbReference type="SAM" id="Phobius"/>
    </source>
</evidence>
<evidence type="ECO:0000256" key="7">
    <source>
        <dbReference type="ARBA" id="ARBA00023136"/>
    </source>
</evidence>
<protein>
    <submittedName>
        <fullName evidence="10">Branched-chain amino acid ABC transporter permease</fullName>
    </submittedName>
</protein>
<keyword evidence="7 9" id="KW-0472">Membrane</keyword>
<keyword evidence="6 9" id="KW-1133">Transmembrane helix</keyword>
<comment type="caution">
    <text evidence="10">The sequence shown here is derived from an EMBL/GenBank/DDBJ whole genome shotgun (WGS) entry which is preliminary data.</text>
</comment>
<feature type="transmembrane region" description="Helical" evidence="9">
    <location>
        <begin position="43"/>
        <end position="60"/>
    </location>
</feature>
<feature type="transmembrane region" description="Helical" evidence="9">
    <location>
        <begin position="264"/>
        <end position="281"/>
    </location>
</feature>
<sequence>MTLEIVLRVLYTGVTTGAIYAAVAVGFNVIYRSGRVFNIAQGEMVMIATFMMVALMGAGFSPWTALVLSGIGMALVGLAVERLVLRRLVGQPEMALFMATLGVLLVMNGLGHILIGAEPQIFPELFGRDRWRIAGVNVRESVLVGTALIVALIAGLAWFFNATRTGLLMTAVAESHQTARSLGVNVRASIAVSWAVSGVISTVAAAVFMGGRMVSGDVASIAFVALPVVLLAGLETIGGVLIGGIIVGVGQAAAARWLDPLTEGGASLIFPFALMLVLLMIRPQGLFGWKHVERI</sequence>
<keyword evidence="2" id="KW-0813">Transport</keyword>
<proteinExistence type="inferred from homology"/>
<dbReference type="InterPro" id="IPR052157">
    <property type="entry name" value="BCAA_transport_permease"/>
</dbReference>
<organism evidence="10 11">
    <name type="scientific">Ruixingdingia sedimenti</name>
    <dbReference type="NCBI Taxonomy" id="3073604"/>
    <lineage>
        <taxon>Bacteria</taxon>
        <taxon>Pseudomonadati</taxon>
        <taxon>Pseudomonadota</taxon>
        <taxon>Alphaproteobacteria</taxon>
        <taxon>Rhodobacterales</taxon>
        <taxon>Paracoccaceae</taxon>
        <taxon>Ruixingdingia</taxon>
    </lineage>
</organism>
<dbReference type="EMBL" id="JAVKPH010000032">
    <property type="protein sequence ID" value="MDR5654719.1"/>
    <property type="molecule type" value="Genomic_DNA"/>
</dbReference>
<keyword evidence="5" id="KW-0029">Amino-acid transport</keyword>
<evidence type="ECO:0000256" key="3">
    <source>
        <dbReference type="ARBA" id="ARBA00022475"/>
    </source>
</evidence>
<evidence type="ECO:0000256" key="1">
    <source>
        <dbReference type="ARBA" id="ARBA00004651"/>
    </source>
</evidence>
<dbReference type="CDD" id="cd06582">
    <property type="entry name" value="TM_PBP1_LivH_like"/>
    <property type="match status" value="1"/>
</dbReference>
<keyword evidence="3" id="KW-1003">Cell membrane</keyword>
<dbReference type="Pfam" id="PF02653">
    <property type="entry name" value="BPD_transp_2"/>
    <property type="match status" value="1"/>
</dbReference>
<dbReference type="RefSeq" id="WP_310458870.1">
    <property type="nucleotide sequence ID" value="NZ_JAVKPH010000032.1"/>
</dbReference>
<accession>A0ABU1FD01</accession>
<gene>
    <name evidence="10" type="ORF">RGD00_19080</name>
</gene>
<dbReference type="InterPro" id="IPR001851">
    <property type="entry name" value="ABC_transp_permease"/>
</dbReference>
<evidence type="ECO:0000256" key="4">
    <source>
        <dbReference type="ARBA" id="ARBA00022692"/>
    </source>
</evidence>
<evidence type="ECO:0000313" key="11">
    <source>
        <dbReference type="Proteomes" id="UP001247754"/>
    </source>
</evidence>
<evidence type="ECO:0000313" key="10">
    <source>
        <dbReference type="EMBL" id="MDR5654719.1"/>
    </source>
</evidence>